<dbReference type="AlphaFoldDB" id="A0A2K2AIH5"/>
<gene>
    <name evidence="1" type="ORF">POPTR_005G182400</name>
</gene>
<sequence>MLMVCLLDPKGLSCQRILLWDSYISLPRLSSLWYKLITTACLQVSVSVLKHKTNETRLFLKKQPASFHPSA</sequence>
<proteinExistence type="predicted"/>
<evidence type="ECO:0000313" key="2">
    <source>
        <dbReference type="Proteomes" id="UP000006729"/>
    </source>
</evidence>
<organism evidence="1 2">
    <name type="scientific">Populus trichocarpa</name>
    <name type="common">Western balsam poplar</name>
    <name type="synonym">Populus balsamifera subsp. trichocarpa</name>
    <dbReference type="NCBI Taxonomy" id="3694"/>
    <lineage>
        <taxon>Eukaryota</taxon>
        <taxon>Viridiplantae</taxon>
        <taxon>Streptophyta</taxon>
        <taxon>Embryophyta</taxon>
        <taxon>Tracheophyta</taxon>
        <taxon>Spermatophyta</taxon>
        <taxon>Magnoliopsida</taxon>
        <taxon>eudicotyledons</taxon>
        <taxon>Gunneridae</taxon>
        <taxon>Pentapetalae</taxon>
        <taxon>rosids</taxon>
        <taxon>fabids</taxon>
        <taxon>Malpighiales</taxon>
        <taxon>Salicaceae</taxon>
        <taxon>Saliceae</taxon>
        <taxon>Populus</taxon>
    </lineage>
</organism>
<dbReference type="Proteomes" id="UP000006729">
    <property type="component" value="Chromosome 5"/>
</dbReference>
<accession>A0A2K2AIH5</accession>
<name>A0A2K2AIH5_POPTR</name>
<reference evidence="1 2" key="1">
    <citation type="journal article" date="2006" name="Science">
        <title>The genome of black cottonwood, Populus trichocarpa (Torr. &amp; Gray).</title>
        <authorList>
            <person name="Tuskan G.A."/>
            <person name="Difazio S."/>
            <person name="Jansson S."/>
            <person name="Bohlmann J."/>
            <person name="Grigoriev I."/>
            <person name="Hellsten U."/>
            <person name="Putnam N."/>
            <person name="Ralph S."/>
            <person name="Rombauts S."/>
            <person name="Salamov A."/>
            <person name="Schein J."/>
            <person name="Sterck L."/>
            <person name="Aerts A."/>
            <person name="Bhalerao R.R."/>
            <person name="Bhalerao R.P."/>
            <person name="Blaudez D."/>
            <person name="Boerjan W."/>
            <person name="Brun A."/>
            <person name="Brunner A."/>
            <person name="Busov V."/>
            <person name="Campbell M."/>
            <person name="Carlson J."/>
            <person name="Chalot M."/>
            <person name="Chapman J."/>
            <person name="Chen G.L."/>
            <person name="Cooper D."/>
            <person name="Coutinho P.M."/>
            <person name="Couturier J."/>
            <person name="Covert S."/>
            <person name="Cronk Q."/>
            <person name="Cunningham R."/>
            <person name="Davis J."/>
            <person name="Degroeve S."/>
            <person name="Dejardin A."/>
            <person name="Depamphilis C."/>
            <person name="Detter J."/>
            <person name="Dirks B."/>
            <person name="Dubchak I."/>
            <person name="Duplessis S."/>
            <person name="Ehlting J."/>
            <person name="Ellis B."/>
            <person name="Gendler K."/>
            <person name="Goodstein D."/>
            <person name="Gribskov M."/>
            <person name="Grimwood J."/>
            <person name="Groover A."/>
            <person name="Gunter L."/>
            <person name="Hamberger B."/>
            <person name="Heinze B."/>
            <person name="Helariutta Y."/>
            <person name="Henrissat B."/>
            <person name="Holligan D."/>
            <person name="Holt R."/>
            <person name="Huang W."/>
            <person name="Islam-Faridi N."/>
            <person name="Jones S."/>
            <person name="Jones-Rhoades M."/>
            <person name="Jorgensen R."/>
            <person name="Joshi C."/>
            <person name="Kangasjarvi J."/>
            <person name="Karlsson J."/>
            <person name="Kelleher C."/>
            <person name="Kirkpatrick R."/>
            <person name="Kirst M."/>
            <person name="Kohler A."/>
            <person name="Kalluri U."/>
            <person name="Larimer F."/>
            <person name="Leebens-Mack J."/>
            <person name="Leple J.C."/>
            <person name="Locascio P."/>
            <person name="Lou Y."/>
            <person name="Lucas S."/>
            <person name="Martin F."/>
            <person name="Montanini B."/>
            <person name="Napoli C."/>
            <person name="Nelson D.R."/>
            <person name="Nelson C."/>
            <person name="Nieminen K."/>
            <person name="Nilsson O."/>
            <person name="Pereda V."/>
            <person name="Peter G."/>
            <person name="Philippe R."/>
            <person name="Pilate G."/>
            <person name="Poliakov A."/>
            <person name="Razumovskaya J."/>
            <person name="Richardson P."/>
            <person name="Rinaldi C."/>
            <person name="Ritland K."/>
            <person name="Rouze P."/>
            <person name="Ryaboy D."/>
            <person name="Schmutz J."/>
            <person name="Schrader J."/>
            <person name="Segerman B."/>
            <person name="Shin H."/>
            <person name="Siddiqui A."/>
            <person name="Sterky F."/>
            <person name="Terry A."/>
            <person name="Tsai C.J."/>
            <person name="Uberbacher E."/>
            <person name="Unneberg P."/>
            <person name="Vahala J."/>
            <person name="Wall K."/>
            <person name="Wessler S."/>
            <person name="Yang G."/>
            <person name="Yin T."/>
            <person name="Douglas C."/>
            <person name="Marra M."/>
            <person name="Sandberg G."/>
            <person name="Van de Peer Y."/>
            <person name="Rokhsar D."/>
        </authorList>
    </citation>
    <scope>NUCLEOTIDE SEQUENCE [LARGE SCALE GENOMIC DNA]</scope>
    <source>
        <strain evidence="2">cv. Nisqually</strain>
    </source>
</reference>
<protein>
    <submittedName>
        <fullName evidence="1">Uncharacterized protein</fullName>
    </submittedName>
</protein>
<dbReference type="InParanoid" id="A0A2K2AIH5"/>
<keyword evidence="2" id="KW-1185">Reference proteome</keyword>
<dbReference type="EMBL" id="CM009294">
    <property type="protein sequence ID" value="PNT37333.1"/>
    <property type="molecule type" value="Genomic_DNA"/>
</dbReference>
<evidence type="ECO:0000313" key="1">
    <source>
        <dbReference type="EMBL" id="PNT37333.1"/>
    </source>
</evidence>